<name>A0A1H4PFP6_9PSEU</name>
<evidence type="ECO:0000313" key="2">
    <source>
        <dbReference type="Proteomes" id="UP000199622"/>
    </source>
</evidence>
<evidence type="ECO:0000313" key="1">
    <source>
        <dbReference type="EMBL" id="SEC06235.1"/>
    </source>
</evidence>
<keyword evidence="2" id="KW-1185">Reference proteome</keyword>
<gene>
    <name evidence="1" type="ORF">SAMN04489727_2420</name>
</gene>
<dbReference type="Gene3D" id="3.40.50.300">
    <property type="entry name" value="P-loop containing nucleotide triphosphate hydrolases"/>
    <property type="match status" value="1"/>
</dbReference>
<dbReference type="InterPro" id="IPR027417">
    <property type="entry name" value="P-loop_NTPase"/>
</dbReference>
<dbReference type="PANTHER" id="PTHR47691:SF3">
    <property type="entry name" value="HTH-TYPE TRANSCRIPTIONAL REGULATOR RV0890C-RELATED"/>
    <property type="match status" value="1"/>
</dbReference>
<sequence length="670" mass="71840">MVVPHEVPLGPRVFVNRTPDFERMTEFWRRRSGVARVGVCSGLPGVGKTAFVRRCVQQARDEGAFPGGDLHVDFGPVDGERLSVSDALASCLTSLGVAKDVLPASLAGRANQLRSLTAELPVLLVLEDVTDPAQVVPFLPNSQASAVLVTSSGRLGELIMDGAEPIPLEPLGGADGAHLLRELAGARVAAEPDAVAELVRQCAGLPVALKVVAARLVARPGLSVAALAQQIAEDDRGFSAFSARGEEKLAAVFSTAYDALDADAAKLYRLLGLLPGADVAPDTAAAVLDRSAAAVAALVDTLDDAGLLNIGSTGRLSLHRMVRRHAAHLARLTDPPETHEAAKRRLVEHLLVKAAFADLAALGPGRYRCTPGDLTQARRSPFTGADARRTALDWLDAERANLLAAQRVAADEGWHDESWQLAEALTALYVTRRYLVDWTVSSELGAASARQAGNAAAEARLRSFGSRAWSDLGRLDRAEEELITKALPIAEELPDVRLRGSVWEMVGRLRDVTAPGEAAEAYQRAIALFTSQEDERGVAFVTLFLGGSQRRNGDWARAEETLRAALPLIRAVPDTRMEGRCLVELGKALHGAGRPEDARREFTQAVEVLQRSGDQFYEAQAHEALLAIAEAEGDESAGRNALARMVEIHIRLKSPRAEELTERLARYSKG</sequence>
<dbReference type="Proteomes" id="UP000199622">
    <property type="component" value="Unassembled WGS sequence"/>
</dbReference>
<dbReference type="RefSeq" id="WP_091306276.1">
    <property type="nucleotide sequence ID" value="NZ_FNSO01000004.1"/>
</dbReference>
<reference evidence="2" key="1">
    <citation type="submission" date="2016-10" db="EMBL/GenBank/DDBJ databases">
        <authorList>
            <person name="Varghese N."/>
            <person name="Submissions S."/>
        </authorList>
    </citation>
    <scope>NUCLEOTIDE SEQUENCE [LARGE SCALE GENOMIC DNA]</scope>
    <source>
        <strain evidence="2">DSM 44544</strain>
    </source>
</reference>
<dbReference type="PANTHER" id="PTHR47691">
    <property type="entry name" value="REGULATOR-RELATED"/>
    <property type="match status" value="1"/>
</dbReference>
<dbReference type="PRINTS" id="PR00364">
    <property type="entry name" value="DISEASERSIST"/>
</dbReference>
<dbReference type="SUPFAM" id="SSF52540">
    <property type="entry name" value="P-loop containing nucleoside triphosphate hydrolases"/>
    <property type="match status" value="1"/>
</dbReference>
<dbReference type="SUPFAM" id="SSF48452">
    <property type="entry name" value="TPR-like"/>
    <property type="match status" value="1"/>
</dbReference>
<dbReference type="OrthoDB" id="3311584at2"/>
<dbReference type="STRING" id="208445.SAMN04489727_2420"/>
<dbReference type="InterPro" id="IPR011990">
    <property type="entry name" value="TPR-like_helical_dom_sf"/>
</dbReference>
<dbReference type="AlphaFoldDB" id="A0A1H4PFP6"/>
<dbReference type="Gene3D" id="1.25.40.10">
    <property type="entry name" value="Tetratricopeptide repeat domain"/>
    <property type="match status" value="1"/>
</dbReference>
<proteinExistence type="predicted"/>
<dbReference type="GO" id="GO:0043531">
    <property type="term" value="F:ADP binding"/>
    <property type="evidence" value="ECO:0007669"/>
    <property type="project" value="InterPro"/>
</dbReference>
<accession>A0A1H4PFP6</accession>
<dbReference type="Pfam" id="PF13424">
    <property type="entry name" value="TPR_12"/>
    <property type="match status" value="1"/>
</dbReference>
<organism evidence="1 2">
    <name type="scientific">Amycolatopsis tolypomycina</name>
    <dbReference type="NCBI Taxonomy" id="208445"/>
    <lineage>
        <taxon>Bacteria</taxon>
        <taxon>Bacillati</taxon>
        <taxon>Actinomycetota</taxon>
        <taxon>Actinomycetes</taxon>
        <taxon>Pseudonocardiales</taxon>
        <taxon>Pseudonocardiaceae</taxon>
        <taxon>Amycolatopsis</taxon>
    </lineage>
</organism>
<protein>
    <submittedName>
        <fullName evidence="1">NB-ARC domain-containing protein</fullName>
    </submittedName>
</protein>
<dbReference type="EMBL" id="FNSO01000004">
    <property type="protein sequence ID" value="SEC06235.1"/>
    <property type="molecule type" value="Genomic_DNA"/>
</dbReference>